<dbReference type="PANTHER" id="PTHR40252:SF2">
    <property type="entry name" value="BLR0328 PROTEIN"/>
    <property type="match status" value="1"/>
</dbReference>
<protein>
    <submittedName>
        <fullName evidence="3">FIST N domain protein</fullName>
    </submittedName>
</protein>
<dbReference type="PANTHER" id="PTHR40252">
    <property type="entry name" value="BLR0328 PROTEIN"/>
    <property type="match status" value="1"/>
</dbReference>
<dbReference type="SMART" id="SM00897">
    <property type="entry name" value="FIST"/>
    <property type="match status" value="1"/>
</dbReference>
<proteinExistence type="predicted"/>
<evidence type="ECO:0000259" key="1">
    <source>
        <dbReference type="SMART" id="SM00897"/>
    </source>
</evidence>
<dbReference type="InterPro" id="IPR019494">
    <property type="entry name" value="FIST_C"/>
</dbReference>
<sequence length="376" mass="41196">MPFHTSFIFEPSTQINALRKHLELFEQTPEVAALLILACDANGYTPANLNPLLHACTKPVLGGIFPQVLHEGKAWSEGVVVVGLSRAPVFVILDNLSQHSCFDEILDHSFNLPTSPDTQTLLVFVDGFATHISSLIEGLFNTFGLELNYLGGGCGSLSLQPKPCIITPTGLLQDSALLVFLDYPSGVGVAHGWDSISRPYKVTSAQGNIIHSLDWRPAFEVYQEILANHGGQHITPDNFFSIAKAYPFGITRLDAEMVVRDPLSTQNQHITCAGEVPTGAFVRVLHGNQHTLIQAAQRAHAMAHEAWCESQSRPYELQFVVDCISRALFLEQDFRQELAVIHSPGPMLGALTIGEIANSGQDYLEFYNKTAVVGFF</sequence>
<evidence type="ECO:0000313" key="3">
    <source>
        <dbReference type="EMBL" id="VAY87651.1"/>
    </source>
</evidence>
<reference evidence="3" key="1">
    <citation type="submission" date="2018-10" db="EMBL/GenBank/DDBJ databases">
        <authorList>
            <person name="Plewniak F."/>
        </authorList>
    </citation>
    <scope>NUCLEOTIDE SEQUENCE</scope>
</reference>
<gene>
    <name evidence="3" type="ORF">CARN8_2260005</name>
</gene>
<dbReference type="AlphaFoldDB" id="A0A3P3ZMR8"/>
<dbReference type="Pfam" id="PF08495">
    <property type="entry name" value="FIST"/>
    <property type="match status" value="1"/>
</dbReference>
<evidence type="ECO:0000259" key="2">
    <source>
        <dbReference type="SMART" id="SM01204"/>
    </source>
</evidence>
<dbReference type="Pfam" id="PF10442">
    <property type="entry name" value="FIST_C"/>
    <property type="match status" value="1"/>
</dbReference>
<dbReference type="SMART" id="SM01204">
    <property type="entry name" value="FIST_C"/>
    <property type="match status" value="1"/>
</dbReference>
<dbReference type="EMBL" id="UOYP01000142">
    <property type="protein sequence ID" value="VAY87651.1"/>
    <property type="molecule type" value="Genomic_DNA"/>
</dbReference>
<dbReference type="InterPro" id="IPR013702">
    <property type="entry name" value="FIST_domain_N"/>
</dbReference>
<feature type="domain" description="FIST" evidence="1">
    <location>
        <begin position="30"/>
        <end position="217"/>
    </location>
</feature>
<name>A0A3P3ZMR8_9ZZZZ</name>
<organism evidence="3">
    <name type="scientific">mine drainage metagenome</name>
    <dbReference type="NCBI Taxonomy" id="410659"/>
    <lineage>
        <taxon>unclassified sequences</taxon>
        <taxon>metagenomes</taxon>
        <taxon>ecological metagenomes</taxon>
    </lineage>
</organism>
<feature type="domain" description="FIST C-domain" evidence="2">
    <location>
        <begin position="218"/>
        <end position="359"/>
    </location>
</feature>
<accession>A0A3P3ZMR8</accession>